<keyword evidence="4" id="KW-1185">Reference proteome</keyword>
<dbReference type="PANTHER" id="PTHR33101">
    <property type="entry name" value="ROP GUANINE NUCLEOTIDE EXCHANGE FACTOR 1"/>
    <property type="match status" value="1"/>
</dbReference>
<name>A0ABM1FNL3_SOLPN</name>
<feature type="domain" description="PRONE" evidence="3">
    <location>
        <begin position="84"/>
        <end position="446"/>
    </location>
</feature>
<evidence type="ECO:0000256" key="2">
    <source>
        <dbReference type="PROSITE-ProRule" id="PRU00663"/>
    </source>
</evidence>
<dbReference type="InterPro" id="IPR038937">
    <property type="entry name" value="RopGEF"/>
</dbReference>
<dbReference type="PROSITE" id="PS51334">
    <property type="entry name" value="PRONE"/>
    <property type="match status" value="1"/>
</dbReference>
<accession>A0ABM1FNL3</accession>
<organism evidence="4 5">
    <name type="scientific">Solanum pennellii</name>
    <name type="common">Tomato</name>
    <name type="synonym">Lycopersicon pennellii</name>
    <dbReference type="NCBI Taxonomy" id="28526"/>
    <lineage>
        <taxon>Eukaryota</taxon>
        <taxon>Viridiplantae</taxon>
        <taxon>Streptophyta</taxon>
        <taxon>Embryophyta</taxon>
        <taxon>Tracheophyta</taxon>
        <taxon>Spermatophyta</taxon>
        <taxon>Magnoliopsida</taxon>
        <taxon>eudicotyledons</taxon>
        <taxon>Gunneridae</taxon>
        <taxon>Pentapetalae</taxon>
        <taxon>asterids</taxon>
        <taxon>lamiids</taxon>
        <taxon>Solanales</taxon>
        <taxon>Solanaceae</taxon>
        <taxon>Solanoideae</taxon>
        <taxon>Solaneae</taxon>
        <taxon>Solanum</taxon>
        <taxon>Solanum subgen. Lycopersicon</taxon>
    </lineage>
</organism>
<protein>
    <submittedName>
        <fullName evidence="5">Rop guanine nucleotide exchange factor 9-like</fullName>
    </submittedName>
</protein>
<dbReference type="RefSeq" id="XP_015059442.1">
    <property type="nucleotide sequence ID" value="XM_015203956.2"/>
</dbReference>
<reference evidence="4" key="1">
    <citation type="journal article" date="2014" name="Nat. Genet.">
        <title>The genome of the stress-tolerant wild tomato species Solanum pennellii.</title>
        <authorList>
            <person name="Bolger A."/>
            <person name="Scossa F."/>
            <person name="Bolger M.E."/>
            <person name="Lanz C."/>
            <person name="Maumus F."/>
            <person name="Tohge T."/>
            <person name="Quesneville H."/>
            <person name="Alseekh S."/>
            <person name="Sorensen I."/>
            <person name="Lichtenstein G."/>
            <person name="Fich E.A."/>
            <person name="Conte M."/>
            <person name="Keller H."/>
            <person name="Schneeberger K."/>
            <person name="Schwacke R."/>
            <person name="Ofner I."/>
            <person name="Vrebalov J."/>
            <person name="Xu Y."/>
            <person name="Osorio S."/>
            <person name="Aflitos S.A."/>
            <person name="Schijlen E."/>
            <person name="Jimenez-Gomez J.M."/>
            <person name="Ryngajllo M."/>
            <person name="Kimura S."/>
            <person name="Kumar R."/>
            <person name="Koenig D."/>
            <person name="Headland L.R."/>
            <person name="Maloof J.N."/>
            <person name="Sinha N."/>
            <person name="van Ham R.C."/>
            <person name="Lankhorst R.K."/>
            <person name="Mao L."/>
            <person name="Vogel A."/>
            <person name="Arsova B."/>
            <person name="Panstruga R."/>
            <person name="Fei Z."/>
            <person name="Rose J.K."/>
            <person name="Zamir D."/>
            <person name="Carrari F."/>
            <person name="Giovannoni J.J."/>
            <person name="Weigel D."/>
            <person name="Usadel B."/>
            <person name="Fernie A.R."/>
        </authorList>
    </citation>
    <scope>NUCLEOTIDE SEQUENCE [LARGE SCALE GENOMIC DNA]</scope>
    <source>
        <strain evidence="4">cv. LA0716</strain>
    </source>
</reference>
<reference evidence="5" key="2">
    <citation type="submission" date="2025-08" db="UniProtKB">
        <authorList>
            <consortium name="RefSeq"/>
        </authorList>
    </citation>
    <scope>IDENTIFICATION</scope>
</reference>
<proteinExistence type="predicted"/>
<evidence type="ECO:0000256" key="1">
    <source>
        <dbReference type="ARBA" id="ARBA00022658"/>
    </source>
</evidence>
<evidence type="ECO:0000313" key="5">
    <source>
        <dbReference type="RefSeq" id="XP_015059442.1"/>
    </source>
</evidence>
<dbReference type="PANTHER" id="PTHR33101:SF76">
    <property type="entry name" value="RHO GUANINE NUCLEOTIDE EXCHANGE FACTOR 8-LIKE"/>
    <property type="match status" value="1"/>
</dbReference>
<evidence type="ECO:0000313" key="4">
    <source>
        <dbReference type="Proteomes" id="UP000694930"/>
    </source>
</evidence>
<gene>
    <name evidence="5" type="primary">LOC107005376</name>
</gene>
<sequence length="555" mass="62632">MVREIYKISKSRSFNIRKIFEGRHGHTHHHVVLENNGHGKDMKFKSQLGAKSSSTLELQQLSSIFNKSDDHVTRFAKEGERSRNIHKDKQSSEMEKMKEKFAKLLLGEDMSGGGKGVSSALALSNAITNLAASVFGEQRKLEPMSEERKSRWKKEINWLLSVSDYIVEFVPSQQKSKDGTNIEVMVTQQRRDLFMNIPALKKLDAMLIDCLENFKDASEFWYVSKDADESEKGVQRDDKWWLPTIKVPQEGLSDTCRKWLQYQKDCVNQVHRASMAINAQILSEMEIPENYIESLPKNGRSSLGDSIYKSITIEFFEPEQFLSTMDLSTEHKVLDLKDRIEASIVIWQRKLHLKDGKSTWGLAVSAEKRELFEERAEAILLLLKQKFPGIPQSSLDISKIEYNNDIGHSVLESYSRVLESLANTVMSCIEDVLYADSLTQDPALAIEKLNLSSADSSPQFPLSGMSSPRELEAEVLSSVAQTPAAETPTLSDFIGWSEELGDTGVKKNRSTGNLEAYFKGENDYSCIGKLASITPKKLSYIEKIGSGLRSPTSRH</sequence>
<dbReference type="Proteomes" id="UP000694930">
    <property type="component" value="Chromosome 12"/>
</dbReference>
<keyword evidence="1 2" id="KW-0344">Guanine-nucleotide releasing factor</keyword>
<dbReference type="GeneID" id="107005376"/>
<dbReference type="Pfam" id="PF03759">
    <property type="entry name" value="PRONE"/>
    <property type="match status" value="1"/>
</dbReference>
<evidence type="ECO:0000259" key="3">
    <source>
        <dbReference type="PROSITE" id="PS51334"/>
    </source>
</evidence>
<dbReference type="Gene3D" id="1.20.58.2010">
    <property type="entry name" value="PRONE domain, subdomain 1"/>
    <property type="match status" value="1"/>
</dbReference>
<dbReference type="InterPro" id="IPR005512">
    <property type="entry name" value="PRONE_dom"/>
</dbReference>
<dbReference type="Gene3D" id="1.20.58.1310">
    <property type="entry name" value="PRONE domain, subdomain 2"/>
    <property type="match status" value="1"/>
</dbReference>